<dbReference type="SMART" id="SM00138">
    <property type="entry name" value="MeTrc"/>
    <property type="match status" value="1"/>
</dbReference>
<dbReference type="InterPro" id="IPR022641">
    <property type="entry name" value="CheR_N"/>
</dbReference>
<dbReference type="Gene3D" id="3.40.50.150">
    <property type="entry name" value="Vaccinia Virus protein VP39"/>
    <property type="match status" value="1"/>
</dbReference>
<feature type="binding site" evidence="6">
    <location>
        <position position="144"/>
    </location>
    <ligand>
        <name>S-adenosyl-L-methionine</name>
        <dbReference type="ChEBI" id="CHEBI:59789"/>
    </ligand>
</feature>
<proteinExistence type="predicted"/>
<sequence length="288" mass="33011">MLTNTPREFAFTEQDFEKIRVMIYNYAGIALTPAKHDMVYGRLARRLRALGLRTFNEYLQVLERGDSKEFELFTNSLTTNLTSFFRESHHFPMLSDHLKAARGSGVLNLWCSASSTGEEPYSMAMTACETFDSLRPPVHIIATDLDTGVLETARQGIYNADEVEKLDNNRARRFFDRQADGRYRAKQELRDLIVYRRVNLMEPNWPIRGPLDGIFCRNVMIYFDKPTQLKILQRFAPLLKPDGLLFVGHSENLYHASDIFKLRSKTVYERVSGGAAPTPASGLRSTLR</sequence>
<organism evidence="8 9">
    <name type="scientific">Silvimonas terrae</name>
    <dbReference type="NCBI Taxonomy" id="300266"/>
    <lineage>
        <taxon>Bacteria</taxon>
        <taxon>Pseudomonadati</taxon>
        <taxon>Pseudomonadota</taxon>
        <taxon>Betaproteobacteria</taxon>
        <taxon>Neisseriales</taxon>
        <taxon>Chitinibacteraceae</taxon>
        <taxon>Silvimonas</taxon>
    </lineage>
</organism>
<keyword evidence="4 5" id="KW-0949">S-adenosyl-L-methionine</keyword>
<dbReference type="InterPro" id="IPR022642">
    <property type="entry name" value="CheR_C"/>
</dbReference>
<name>A0A840RBA7_9NEIS</name>
<reference evidence="8 9" key="1">
    <citation type="submission" date="2020-08" db="EMBL/GenBank/DDBJ databases">
        <title>Genomic Encyclopedia of Type Strains, Phase IV (KMG-IV): sequencing the most valuable type-strain genomes for metagenomic binning, comparative biology and taxonomic classification.</title>
        <authorList>
            <person name="Goeker M."/>
        </authorList>
    </citation>
    <scope>NUCLEOTIDE SEQUENCE [LARGE SCALE GENOMIC DNA]</scope>
    <source>
        <strain evidence="8 9">DSM 18233</strain>
    </source>
</reference>
<dbReference type="PANTHER" id="PTHR24422:SF19">
    <property type="entry name" value="CHEMOTAXIS PROTEIN METHYLTRANSFERASE"/>
    <property type="match status" value="1"/>
</dbReference>
<evidence type="ECO:0000256" key="3">
    <source>
        <dbReference type="ARBA" id="ARBA00022679"/>
    </source>
</evidence>
<feature type="binding site" evidence="6">
    <location>
        <position position="82"/>
    </location>
    <ligand>
        <name>S-adenosyl-L-methionine</name>
        <dbReference type="ChEBI" id="CHEBI:59789"/>
    </ligand>
</feature>
<dbReference type="EMBL" id="JACHHN010000001">
    <property type="protein sequence ID" value="MBB5189864.1"/>
    <property type="molecule type" value="Genomic_DNA"/>
</dbReference>
<keyword evidence="2 5" id="KW-0489">Methyltransferase</keyword>
<dbReference type="Gene3D" id="1.10.155.10">
    <property type="entry name" value="Chemotaxis receptor methyltransferase CheR, N-terminal domain"/>
    <property type="match status" value="1"/>
</dbReference>
<dbReference type="GO" id="GO:0008983">
    <property type="term" value="F:protein-glutamate O-methyltransferase activity"/>
    <property type="evidence" value="ECO:0007669"/>
    <property type="project" value="UniProtKB-EC"/>
</dbReference>
<evidence type="ECO:0000256" key="2">
    <source>
        <dbReference type="ARBA" id="ARBA00022603"/>
    </source>
</evidence>
<gene>
    <name evidence="8" type="ORF">HNQ50_000574</name>
</gene>
<dbReference type="PROSITE" id="PS50123">
    <property type="entry name" value="CHER"/>
    <property type="match status" value="1"/>
</dbReference>
<accession>A0A840RBA7</accession>
<dbReference type="Pfam" id="PF01739">
    <property type="entry name" value="CheR"/>
    <property type="match status" value="1"/>
</dbReference>
<dbReference type="EC" id="2.1.1.80" evidence="5"/>
<dbReference type="PANTHER" id="PTHR24422">
    <property type="entry name" value="CHEMOTAXIS PROTEIN METHYLTRANSFERASE"/>
    <property type="match status" value="1"/>
</dbReference>
<dbReference type="AlphaFoldDB" id="A0A840RBA7"/>
<dbReference type="RefSeq" id="WP_184097327.1">
    <property type="nucleotide sequence ID" value="NZ_JACHHN010000001.1"/>
</dbReference>
<comment type="catalytic activity">
    <reaction evidence="1 5">
        <text>L-glutamyl-[protein] + S-adenosyl-L-methionine = [protein]-L-glutamate 5-O-methyl ester + S-adenosyl-L-homocysteine</text>
        <dbReference type="Rhea" id="RHEA:24452"/>
        <dbReference type="Rhea" id="RHEA-COMP:10208"/>
        <dbReference type="Rhea" id="RHEA-COMP:10311"/>
        <dbReference type="ChEBI" id="CHEBI:29973"/>
        <dbReference type="ChEBI" id="CHEBI:57856"/>
        <dbReference type="ChEBI" id="CHEBI:59789"/>
        <dbReference type="ChEBI" id="CHEBI:82795"/>
        <dbReference type="EC" id="2.1.1.80"/>
    </reaction>
</comment>
<dbReference type="SUPFAM" id="SSF53335">
    <property type="entry name" value="S-adenosyl-L-methionine-dependent methyltransferases"/>
    <property type="match status" value="1"/>
</dbReference>
<comment type="function">
    <text evidence="5">Methylation of the membrane-bound methyl-accepting chemotaxis proteins (MCP) to form gamma-glutamyl methyl ester residues in MCP.</text>
</comment>
<evidence type="ECO:0000313" key="9">
    <source>
        <dbReference type="Proteomes" id="UP000543030"/>
    </source>
</evidence>
<evidence type="ECO:0000256" key="1">
    <source>
        <dbReference type="ARBA" id="ARBA00001541"/>
    </source>
</evidence>
<dbReference type="PRINTS" id="PR00996">
    <property type="entry name" value="CHERMTFRASE"/>
</dbReference>
<feature type="domain" description="CheR-type methyltransferase" evidence="7">
    <location>
        <begin position="4"/>
        <end position="273"/>
    </location>
</feature>
<dbReference type="GO" id="GO:0032259">
    <property type="term" value="P:methylation"/>
    <property type="evidence" value="ECO:0007669"/>
    <property type="project" value="UniProtKB-KW"/>
</dbReference>
<dbReference type="Pfam" id="PF03705">
    <property type="entry name" value="CheR_N"/>
    <property type="match status" value="1"/>
</dbReference>
<feature type="binding site" evidence="6">
    <location>
        <position position="119"/>
    </location>
    <ligand>
        <name>S-adenosyl-L-methionine</name>
        <dbReference type="ChEBI" id="CHEBI:59789"/>
    </ligand>
</feature>
<feature type="binding site" evidence="6">
    <location>
        <begin position="199"/>
        <end position="200"/>
    </location>
    <ligand>
        <name>S-adenosyl-L-methionine</name>
        <dbReference type="ChEBI" id="CHEBI:59789"/>
    </ligand>
</feature>
<evidence type="ECO:0000259" key="7">
    <source>
        <dbReference type="PROSITE" id="PS50123"/>
    </source>
</evidence>
<evidence type="ECO:0000256" key="4">
    <source>
        <dbReference type="ARBA" id="ARBA00022691"/>
    </source>
</evidence>
<dbReference type="InterPro" id="IPR000780">
    <property type="entry name" value="CheR_MeTrfase"/>
</dbReference>
<protein>
    <recommendedName>
        <fullName evidence="5">Chemotaxis protein methyltransferase</fullName>
        <ecNumber evidence="5">2.1.1.80</ecNumber>
    </recommendedName>
</protein>
<keyword evidence="9" id="KW-1185">Reference proteome</keyword>
<comment type="caution">
    <text evidence="8">The sequence shown here is derived from an EMBL/GenBank/DDBJ whole genome shotgun (WGS) entry which is preliminary data.</text>
</comment>
<feature type="binding site" evidence="6">
    <location>
        <begin position="217"/>
        <end position="218"/>
    </location>
    <ligand>
        <name>S-adenosyl-L-methionine</name>
        <dbReference type="ChEBI" id="CHEBI:59789"/>
    </ligand>
</feature>
<dbReference type="PIRSF" id="PIRSF000410">
    <property type="entry name" value="CheR"/>
    <property type="match status" value="1"/>
</dbReference>
<dbReference type="InterPro" id="IPR036804">
    <property type="entry name" value="CheR_N_sf"/>
</dbReference>
<dbReference type="InterPro" id="IPR050903">
    <property type="entry name" value="Bact_Chemotaxis_MeTrfase"/>
</dbReference>
<dbReference type="InterPro" id="IPR029063">
    <property type="entry name" value="SAM-dependent_MTases_sf"/>
</dbReference>
<dbReference type="CDD" id="cd02440">
    <property type="entry name" value="AdoMet_MTases"/>
    <property type="match status" value="1"/>
</dbReference>
<evidence type="ECO:0000256" key="5">
    <source>
        <dbReference type="PIRNR" id="PIRNR000410"/>
    </source>
</evidence>
<evidence type="ECO:0000313" key="8">
    <source>
        <dbReference type="EMBL" id="MBB5189864.1"/>
    </source>
</evidence>
<evidence type="ECO:0000256" key="6">
    <source>
        <dbReference type="PIRSR" id="PIRSR000410-1"/>
    </source>
</evidence>
<dbReference type="InterPro" id="IPR026024">
    <property type="entry name" value="Chemotaxis_MeTrfase_CheR"/>
</dbReference>
<dbReference type="Proteomes" id="UP000543030">
    <property type="component" value="Unassembled WGS sequence"/>
</dbReference>
<keyword evidence="3 5" id="KW-0808">Transferase</keyword>
<dbReference type="SUPFAM" id="SSF47757">
    <property type="entry name" value="Chemotaxis receptor methyltransferase CheR, N-terminal domain"/>
    <property type="match status" value="1"/>
</dbReference>
<feature type="binding site" evidence="6">
    <location>
        <position position="86"/>
    </location>
    <ligand>
        <name>S-adenosyl-L-methionine</name>
        <dbReference type="ChEBI" id="CHEBI:59789"/>
    </ligand>
</feature>
<feature type="binding site" evidence="6">
    <location>
        <position position="80"/>
    </location>
    <ligand>
        <name>S-adenosyl-L-methionine</name>
        <dbReference type="ChEBI" id="CHEBI:59789"/>
    </ligand>
</feature>